<sequence length="849" mass="96377">MQRVYGQQSLLSTSSGSSKTRSLVELGSSVDLRQSATLANLQSLLRASQHRKSSSDLKLVISLYLQVRNICDNEVHLAFFRVTLERPSRHLVPVVHLLCDLLEHRAEVPQDYANMFWRALLELGTEPDPALQERVLKFVSYRTAAFQLRVGHNTRQAQQAREEGLNSNDLKVLLASTVFSNVYPSSQSVSCIGWISQQSLQAFDSRLSTSTRWENLLLLAMTMTSDNRVQHIEVAPVNSCTQSQTFRFVLFVSFLRATLWELNVSANDTSSLTSGLQAVANQLWQTWQESSELSQPPLGVQRAVLSALLSIAGWILDEKLLHAVFRWGRKHSLWSWSENASPSAQSQILHVISVYFASLAKCRDYNWGYIFPYLQSILAGGPPMPTSMSSVLKSLIPWGVEHAYDFHTFIAAHQIYALPETSVLLGARLAHNETWDSALNFLSDKRLTTAQWETLLVSILRVFQTRRLEKVDPQVIGRVAQAIDQLYNSSPPPSSVKYPIRYFLNLMIAAQHGSSAVDTIALIYKHDPQFFTQRCIRRYARSLVRHQNAKDALRLFQFSRKHFTGPGVADLSRKLSAKLVSSDMLGVAIKVPVNEGRWRTQKERMLRVSLSRTRTPRKATLQVMTLMKKADKTRPSYPATMRFAVSFLVKHKRLYAARKLYGRVRADMDGKTRTILGNIIIHGCIRKGRCNARLLRHIHKTRDVLSTEYGFISDCATVNIIVKGILMGQKRMETIHVRALFDELVHRGYPVPQKFLLQHDTPFGNPPSSSVWAPTIPVVPRPTSFRKHIQPLYKMFIKALHRHRDVAGAQTVVGILQEERYLATKETEKRNKARREGITRKRAKQASPK</sequence>
<keyword evidence="3" id="KW-1185">Reference proteome</keyword>
<gene>
    <name evidence="2" type="ORF">FA15DRAFT_701303</name>
</gene>
<evidence type="ECO:0000313" key="3">
    <source>
        <dbReference type="Proteomes" id="UP000307440"/>
    </source>
</evidence>
<proteinExistence type="predicted"/>
<dbReference type="EMBL" id="ML210158">
    <property type="protein sequence ID" value="TFK28170.1"/>
    <property type="molecule type" value="Genomic_DNA"/>
</dbReference>
<protein>
    <submittedName>
        <fullName evidence="2">Uncharacterized protein</fullName>
    </submittedName>
</protein>
<dbReference type="OrthoDB" id="2565179at2759"/>
<organism evidence="2 3">
    <name type="scientific">Coprinopsis marcescibilis</name>
    <name type="common">Agaric fungus</name>
    <name type="synonym">Psathyrella marcescibilis</name>
    <dbReference type="NCBI Taxonomy" id="230819"/>
    <lineage>
        <taxon>Eukaryota</taxon>
        <taxon>Fungi</taxon>
        <taxon>Dikarya</taxon>
        <taxon>Basidiomycota</taxon>
        <taxon>Agaricomycotina</taxon>
        <taxon>Agaricomycetes</taxon>
        <taxon>Agaricomycetidae</taxon>
        <taxon>Agaricales</taxon>
        <taxon>Agaricineae</taxon>
        <taxon>Psathyrellaceae</taxon>
        <taxon>Coprinopsis</taxon>
    </lineage>
</organism>
<name>A0A5C3L604_COPMA</name>
<feature type="region of interest" description="Disordered" evidence="1">
    <location>
        <begin position="824"/>
        <end position="849"/>
    </location>
</feature>
<evidence type="ECO:0000256" key="1">
    <source>
        <dbReference type="SAM" id="MobiDB-lite"/>
    </source>
</evidence>
<dbReference type="STRING" id="230819.A0A5C3L604"/>
<dbReference type="AlphaFoldDB" id="A0A5C3L604"/>
<accession>A0A5C3L604</accession>
<feature type="compositionally biased region" description="Basic residues" evidence="1">
    <location>
        <begin position="840"/>
        <end position="849"/>
    </location>
</feature>
<evidence type="ECO:0000313" key="2">
    <source>
        <dbReference type="EMBL" id="TFK28170.1"/>
    </source>
</evidence>
<dbReference type="Proteomes" id="UP000307440">
    <property type="component" value="Unassembled WGS sequence"/>
</dbReference>
<feature type="compositionally biased region" description="Basic and acidic residues" evidence="1">
    <location>
        <begin position="824"/>
        <end position="839"/>
    </location>
</feature>
<reference evidence="2 3" key="1">
    <citation type="journal article" date="2019" name="Nat. Ecol. Evol.">
        <title>Megaphylogeny resolves global patterns of mushroom evolution.</title>
        <authorList>
            <person name="Varga T."/>
            <person name="Krizsan K."/>
            <person name="Foldi C."/>
            <person name="Dima B."/>
            <person name="Sanchez-Garcia M."/>
            <person name="Sanchez-Ramirez S."/>
            <person name="Szollosi G.J."/>
            <person name="Szarkandi J.G."/>
            <person name="Papp V."/>
            <person name="Albert L."/>
            <person name="Andreopoulos W."/>
            <person name="Angelini C."/>
            <person name="Antonin V."/>
            <person name="Barry K.W."/>
            <person name="Bougher N.L."/>
            <person name="Buchanan P."/>
            <person name="Buyck B."/>
            <person name="Bense V."/>
            <person name="Catcheside P."/>
            <person name="Chovatia M."/>
            <person name="Cooper J."/>
            <person name="Damon W."/>
            <person name="Desjardin D."/>
            <person name="Finy P."/>
            <person name="Geml J."/>
            <person name="Haridas S."/>
            <person name="Hughes K."/>
            <person name="Justo A."/>
            <person name="Karasinski D."/>
            <person name="Kautmanova I."/>
            <person name="Kiss B."/>
            <person name="Kocsube S."/>
            <person name="Kotiranta H."/>
            <person name="LaButti K.M."/>
            <person name="Lechner B.E."/>
            <person name="Liimatainen K."/>
            <person name="Lipzen A."/>
            <person name="Lukacs Z."/>
            <person name="Mihaltcheva S."/>
            <person name="Morgado L.N."/>
            <person name="Niskanen T."/>
            <person name="Noordeloos M.E."/>
            <person name="Ohm R.A."/>
            <person name="Ortiz-Santana B."/>
            <person name="Ovrebo C."/>
            <person name="Racz N."/>
            <person name="Riley R."/>
            <person name="Savchenko A."/>
            <person name="Shiryaev A."/>
            <person name="Soop K."/>
            <person name="Spirin V."/>
            <person name="Szebenyi C."/>
            <person name="Tomsovsky M."/>
            <person name="Tulloss R.E."/>
            <person name="Uehling J."/>
            <person name="Grigoriev I.V."/>
            <person name="Vagvolgyi C."/>
            <person name="Papp T."/>
            <person name="Martin F.M."/>
            <person name="Miettinen O."/>
            <person name="Hibbett D.S."/>
            <person name="Nagy L.G."/>
        </authorList>
    </citation>
    <scope>NUCLEOTIDE SEQUENCE [LARGE SCALE GENOMIC DNA]</scope>
    <source>
        <strain evidence="2 3">CBS 121175</strain>
    </source>
</reference>